<dbReference type="AlphaFoldDB" id="A0AAW0V4R9"/>
<dbReference type="EMBL" id="JARAKH010000002">
    <property type="protein sequence ID" value="KAK8407019.1"/>
    <property type="molecule type" value="Genomic_DNA"/>
</dbReference>
<dbReference type="Proteomes" id="UP001487740">
    <property type="component" value="Unassembled WGS sequence"/>
</dbReference>
<keyword evidence="1" id="KW-0812">Transmembrane</keyword>
<proteinExistence type="predicted"/>
<keyword evidence="1" id="KW-0472">Membrane</keyword>
<comment type="caution">
    <text evidence="2">The sequence shown here is derived from an EMBL/GenBank/DDBJ whole genome shotgun (WGS) entry which is preliminary data.</text>
</comment>
<sequence length="100" mass="10863">MRGLSWCLDASGVSGEQQVVVAVVVGVGVVAWVGIAWSKPASERYSLKGSNARANQESACLIFSRLEKGRKTERTAENLVARVLRGLWTFQRRVTDGPST</sequence>
<evidence type="ECO:0000256" key="1">
    <source>
        <dbReference type="SAM" id="Phobius"/>
    </source>
</evidence>
<evidence type="ECO:0000313" key="3">
    <source>
        <dbReference type="Proteomes" id="UP001487740"/>
    </source>
</evidence>
<keyword evidence="3" id="KW-1185">Reference proteome</keyword>
<name>A0AAW0V4R9_SCYPA</name>
<evidence type="ECO:0000313" key="2">
    <source>
        <dbReference type="EMBL" id="KAK8407019.1"/>
    </source>
</evidence>
<keyword evidence="1" id="KW-1133">Transmembrane helix</keyword>
<reference evidence="2 3" key="1">
    <citation type="submission" date="2023-03" db="EMBL/GenBank/DDBJ databases">
        <title>High-quality genome of Scylla paramamosain provides insights in environmental adaptation.</title>
        <authorList>
            <person name="Zhang L."/>
        </authorList>
    </citation>
    <scope>NUCLEOTIDE SEQUENCE [LARGE SCALE GENOMIC DNA]</scope>
    <source>
        <strain evidence="2">LZ_2023a</strain>
        <tissue evidence="2">Muscle</tissue>
    </source>
</reference>
<organism evidence="2 3">
    <name type="scientific">Scylla paramamosain</name>
    <name type="common">Mud crab</name>
    <dbReference type="NCBI Taxonomy" id="85552"/>
    <lineage>
        <taxon>Eukaryota</taxon>
        <taxon>Metazoa</taxon>
        <taxon>Ecdysozoa</taxon>
        <taxon>Arthropoda</taxon>
        <taxon>Crustacea</taxon>
        <taxon>Multicrustacea</taxon>
        <taxon>Malacostraca</taxon>
        <taxon>Eumalacostraca</taxon>
        <taxon>Eucarida</taxon>
        <taxon>Decapoda</taxon>
        <taxon>Pleocyemata</taxon>
        <taxon>Brachyura</taxon>
        <taxon>Eubrachyura</taxon>
        <taxon>Portunoidea</taxon>
        <taxon>Portunidae</taxon>
        <taxon>Portuninae</taxon>
        <taxon>Scylla</taxon>
    </lineage>
</organism>
<accession>A0AAW0V4R9</accession>
<protein>
    <submittedName>
        <fullName evidence="2">Uncharacterized protein</fullName>
    </submittedName>
</protein>
<gene>
    <name evidence="2" type="ORF">O3P69_007521</name>
</gene>
<feature type="transmembrane region" description="Helical" evidence="1">
    <location>
        <begin position="20"/>
        <end position="38"/>
    </location>
</feature>